<evidence type="ECO:0000313" key="3">
    <source>
        <dbReference type="EMBL" id="BCR06252.1"/>
    </source>
</evidence>
<dbReference type="InterPro" id="IPR019079">
    <property type="entry name" value="Capsule_synth_CapA"/>
</dbReference>
<dbReference type="RefSeq" id="WP_221249622.1">
    <property type="nucleotide sequence ID" value="NZ_AP024355.1"/>
</dbReference>
<protein>
    <recommendedName>
        <fullName evidence="2">Capsule synthesis protein CapA domain-containing protein</fullName>
    </recommendedName>
</protein>
<accession>A0ABM8HVB5</accession>
<dbReference type="EMBL" id="AP024355">
    <property type="protein sequence ID" value="BCR06252.1"/>
    <property type="molecule type" value="Genomic_DNA"/>
</dbReference>
<sequence>MPGRNQNRDRTLSIFLCGDLMTGRGIDQILPHPGDPRLHEPVVEDARRYVELAERAHGPIPRGCVFAYPWGDALAELQRRAPDLRLANLETSITVSNDYWPGKGINYRMHPKNAPVLSAAGIGVCALGNNHVLDWGYAGLAETLRVLDQTGIRHAGAGASRRETEAPAVVALPGKGRGRVLVFSFGAASSGIPGGWAATDDRAGVALLPDFSATTIEQIRRRIAAARRPGDLVIASLHWGGNWGYAIPHPHRSFAHRLIDEAGVDLVHGHSSHHPIGIEVYRERLILYGCGDLLTDYEGIAGYEEFRADLGLLYFAELHPRTRTLAALEMVPLQTRNFRLQRASKADARWLMEVLNREGRGLGTRTEITQENALRLLWE</sequence>
<evidence type="ECO:0000313" key="4">
    <source>
        <dbReference type="Proteomes" id="UP001319827"/>
    </source>
</evidence>
<dbReference type="Gene3D" id="3.60.21.10">
    <property type="match status" value="1"/>
</dbReference>
<dbReference type="PANTHER" id="PTHR33393:SF11">
    <property type="entry name" value="POLYGLUTAMINE SYNTHESIS ACCESSORY PROTEIN RV0574C-RELATED"/>
    <property type="match status" value="1"/>
</dbReference>
<dbReference type="InterPro" id="IPR029052">
    <property type="entry name" value="Metallo-depent_PP-like"/>
</dbReference>
<feature type="domain" description="Capsule synthesis protein CapA" evidence="2">
    <location>
        <begin position="13"/>
        <end position="297"/>
    </location>
</feature>
<evidence type="ECO:0000259" key="2">
    <source>
        <dbReference type="SMART" id="SM00854"/>
    </source>
</evidence>
<dbReference type="CDD" id="cd07381">
    <property type="entry name" value="MPP_CapA"/>
    <property type="match status" value="1"/>
</dbReference>
<name>A0ABM8HVB5_9BACT</name>
<evidence type="ECO:0000256" key="1">
    <source>
        <dbReference type="ARBA" id="ARBA00005662"/>
    </source>
</evidence>
<dbReference type="Proteomes" id="UP001319827">
    <property type="component" value="Chromosome"/>
</dbReference>
<comment type="similarity">
    <text evidence="1">Belongs to the CapA family.</text>
</comment>
<reference evidence="3 4" key="1">
    <citation type="journal article" date="2016" name="C (Basel)">
        <title>Selective Growth of and Electricity Production by Marine Exoelectrogenic Bacteria in Self-Aggregated Hydrogel of Microbially Reduced Graphene Oxide.</title>
        <authorList>
            <person name="Yoshida N."/>
            <person name="Goto Y."/>
            <person name="Miyata Y."/>
        </authorList>
    </citation>
    <scope>NUCLEOTIDE SEQUENCE [LARGE SCALE GENOMIC DNA]</scope>
    <source>
        <strain evidence="3 4">NIT-T3</strain>
    </source>
</reference>
<dbReference type="SMART" id="SM00854">
    <property type="entry name" value="PGA_cap"/>
    <property type="match status" value="1"/>
</dbReference>
<dbReference type="SUPFAM" id="SSF56300">
    <property type="entry name" value="Metallo-dependent phosphatases"/>
    <property type="match status" value="1"/>
</dbReference>
<dbReference type="PANTHER" id="PTHR33393">
    <property type="entry name" value="POLYGLUTAMINE SYNTHESIS ACCESSORY PROTEIN RV0574C-RELATED"/>
    <property type="match status" value="1"/>
</dbReference>
<reference evidence="3 4" key="2">
    <citation type="journal article" date="2021" name="Int. J. Syst. Evol. Microbiol.">
        <title>Isolation and Polyphasic Characterization of Desulfuromonas versatilis sp. Nov., an Electrogenic Bacteria Capable of Versatile Metabolism Isolated from a Graphene Oxide-Reducing Enrichment Culture.</title>
        <authorList>
            <person name="Xie L."/>
            <person name="Yoshida N."/>
            <person name="Ishii S."/>
            <person name="Meng L."/>
        </authorList>
    </citation>
    <scope>NUCLEOTIDE SEQUENCE [LARGE SCALE GENOMIC DNA]</scope>
    <source>
        <strain evidence="3 4">NIT-T3</strain>
    </source>
</reference>
<proteinExistence type="inferred from homology"/>
<organism evidence="3 4">
    <name type="scientific">Desulfuromonas versatilis</name>
    <dbReference type="NCBI Taxonomy" id="2802975"/>
    <lineage>
        <taxon>Bacteria</taxon>
        <taxon>Pseudomonadati</taxon>
        <taxon>Thermodesulfobacteriota</taxon>
        <taxon>Desulfuromonadia</taxon>
        <taxon>Desulfuromonadales</taxon>
        <taxon>Desulfuromonadaceae</taxon>
        <taxon>Desulfuromonas</taxon>
    </lineage>
</organism>
<gene>
    <name evidence="3" type="ORF">DESUT3_33210</name>
</gene>
<dbReference type="Pfam" id="PF09587">
    <property type="entry name" value="PGA_cap"/>
    <property type="match status" value="1"/>
</dbReference>
<dbReference type="InterPro" id="IPR052169">
    <property type="entry name" value="CW_Biosynth-Accessory"/>
</dbReference>
<keyword evidence="4" id="KW-1185">Reference proteome</keyword>